<evidence type="ECO:0000313" key="8">
    <source>
        <dbReference type="Proteomes" id="UP000321635"/>
    </source>
</evidence>
<evidence type="ECO:0000256" key="5">
    <source>
        <dbReference type="SAM" id="SignalP"/>
    </source>
</evidence>
<dbReference type="InterPro" id="IPR024607">
    <property type="entry name" value="Sulfatase_CS"/>
</dbReference>
<evidence type="ECO:0000313" key="7">
    <source>
        <dbReference type="EMBL" id="GEN60963.1"/>
    </source>
</evidence>
<dbReference type="AlphaFoldDB" id="A0A511XDC9"/>
<evidence type="ECO:0000256" key="4">
    <source>
        <dbReference type="ARBA" id="ARBA00022837"/>
    </source>
</evidence>
<keyword evidence="4" id="KW-0106">Calcium</keyword>
<reference evidence="7 8" key="1">
    <citation type="submission" date="2019-07" db="EMBL/GenBank/DDBJ databases">
        <title>Whole genome shotgun sequence of Acetobacter nitrogenifigens NBRC 105050.</title>
        <authorList>
            <person name="Hosoyama A."/>
            <person name="Uohara A."/>
            <person name="Ohji S."/>
            <person name="Ichikawa N."/>
        </authorList>
    </citation>
    <scope>NUCLEOTIDE SEQUENCE [LARGE SCALE GENOMIC DNA]</scope>
    <source>
        <strain evidence="7 8">NBRC 105050</strain>
    </source>
</reference>
<evidence type="ECO:0000256" key="1">
    <source>
        <dbReference type="ARBA" id="ARBA00008779"/>
    </source>
</evidence>
<dbReference type="GO" id="GO:0046872">
    <property type="term" value="F:metal ion binding"/>
    <property type="evidence" value="ECO:0007669"/>
    <property type="project" value="UniProtKB-KW"/>
</dbReference>
<dbReference type="PROSITE" id="PS00523">
    <property type="entry name" value="SULFATASE_1"/>
    <property type="match status" value="1"/>
</dbReference>
<dbReference type="Proteomes" id="UP000321635">
    <property type="component" value="Unassembled WGS sequence"/>
</dbReference>
<sequence>MTTLTRRALLSTTAQATMAAALPSIAHAGPQPRRRPNIIYIIADDLGVYDLGCYGQKKIRTPNIDALAANGMLFNSAYGGAPICSPSRCALMTGKNMGHSTIRDNFALQGGIIGKRGKESVRRIGLAPGEKTVATAMAEAGYMTGLVGKWHLDGYDPNAIPTRHGFQEFHGWLTQTETTQGYFPTQWYSGEKLGNIPENANGKQAVYETDICTDQACDFIRKNQKSPFFLTLAYNAPHSPHITPTTGSYAGHPWGEYEKNYAAMIEFLDAGVGAVVQTVREAGLEKDTVIFVSSDHGPRSEPTAEQTEVVEFFDSHGSLRGYKRDLYEGGIRVPLIVSWPGHIRAGSVSDEPVYHPDFLPTAVALAGDGRLYPDMDGADISPVLLARGRIASRYLYWETYEPSFWQAARHGRWKAVKPVGGGKIQLFDLLEDPSEIKDVSAENSAIVESFVRYFKECRVASPNYI</sequence>
<dbReference type="RefSeq" id="WP_051292332.1">
    <property type="nucleotide sequence ID" value="NZ_AUBI01000013.1"/>
</dbReference>
<feature type="domain" description="Sulfatase N-terminal" evidence="6">
    <location>
        <begin position="36"/>
        <end position="367"/>
    </location>
</feature>
<keyword evidence="2" id="KW-0479">Metal-binding</keyword>
<feature type="signal peptide" evidence="5">
    <location>
        <begin position="1"/>
        <end position="28"/>
    </location>
</feature>
<protein>
    <submittedName>
        <fullName evidence="7">N-acetylgalactosamine-6-sulfatase</fullName>
    </submittedName>
</protein>
<keyword evidence="8" id="KW-1185">Reference proteome</keyword>
<evidence type="ECO:0000259" key="6">
    <source>
        <dbReference type="Pfam" id="PF00884"/>
    </source>
</evidence>
<dbReference type="SUPFAM" id="SSF53649">
    <property type="entry name" value="Alkaline phosphatase-like"/>
    <property type="match status" value="1"/>
</dbReference>
<comment type="caution">
    <text evidence="7">The sequence shown here is derived from an EMBL/GenBank/DDBJ whole genome shotgun (WGS) entry which is preliminary data.</text>
</comment>
<gene>
    <name evidence="7" type="primary">GALNS</name>
    <name evidence="7" type="ORF">ANI02nite_28470</name>
</gene>
<organism evidence="7 8">
    <name type="scientific">Acetobacter nitrogenifigens DSM 23921 = NBRC 105050</name>
    <dbReference type="NCBI Taxonomy" id="1120919"/>
    <lineage>
        <taxon>Bacteria</taxon>
        <taxon>Pseudomonadati</taxon>
        <taxon>Pseudomonadota</taxon>
        <taxon>Alphaproteobacteria</taxon>
        <taxon>Acetobacterales</taxon>
        <taxon>Acetobacteraceae</taxon>
        <taxon>Acetobacter</taxon>
    </lineage>
</organism>
<dbReference type="Pfam" id="PF00884">
    <property type="entry name" value="Sulfatase"/>
    <property type="match status" value="1"/>
</dbReference>
<comment type="similarity">
    <text evidence="1">Belongs to the sulfatase family.</text>
</comment>
<dbReference type="STRING" id="1120919.GCA_000429165_02874"/>
<dbReference type="InterPro" id="IPR000917">
    <property type="entry name" value="Sulfatase_N"/>
</dbReference>
<accession>A0A511XDC9</accession>
<dbReference type="Gene3D" id="3.40.720.10">
    <property type="entry name" value="Alkaline Phosphatase, subunit A"/>
    <property type="match status" value="1"/>
</dbReference>
<dbReference type="CDD" id="cd16145">
    <property type="entry name" value="ARS_like"/>
    <property type="match status" value="1"/>
</dbReference>
<evidence type="ECO:0000256" key="3">
    <source>
        <dbReference type="ARBA" id="ARBA00022801"/>
    </source>
</evidence>
<dbReference type="PANTHER" id="PTHR42693">
    <property type="entry name" value="ARYLSULFATASE FAMILY MEMBER"/>
    <property type="match status" value="1"/>
</dbReference>
<dbReference type="InterPro" id="IPR006311">
    <property type="entry name" value="TAT_signal"/>
</dbReference>
<dbReference type="Gene3D" id="3.30.1120.10">
    <property type="match status" value="1"/>
</dbReference>
<dbReference type="InterPro" id="IPR017850">
    <property type="entry name" value="Alkaline_phosphatase_core_sf"/>
</dbReference>
<feature type="chain" id="PRO_5022031778" evidence="5">
    <location>
        <begin position="29"/>
        <end position="465"/>
    </location>
</feature>
<evidence type="ECO:0000256" key="2">
    <source>
        <dbReference type="ARBA" id="ARBA00022723"/>
    </source>
</evidence>
<keyword evidence="3" id="KW-0378">Hydrolase</keyword>
<dbReference type="PROSITE" id="PS00149">
    <property type="entry name" value="SULFATASE_2"/>
    <property type="match status" value="1"/>
</dbReference>
<keyword evidence="5" id="KW-0732">Signal</keyword>
<dbReference type="EMBL" id="BJYF01000022">
    <property type="protein sequence ID" value="GEN60963.1"/>
    <property type="molecule type" value="Genomic_DNA"/>
</dbReference>
<dbReference type="InterPro" id="IPR050738">
    <property type="entry name" value="Sulfatase"/>
</dbReference>
<dbReference type="GO" id="GO:0004065">
    <property type="term" value="F:arylsulfatase activity"/>
    <property type="evidence" value="ECO:0007669"/>
    <property type="project" value="TreeGrafter"/>
</dbReference>
<proteinExistence type="inferred from homology"/>
<dbReference type="PANTHER" id="PTHR42693:SF53">
    <property type="entry name" value="ENDO-4-O-SULFATASE"/>
    <property type="match status" value="1"/>
</dbReference>
<name>A0A511XDC9_9PROT</name>
<dbReference type="PROSITE" id="PS51318">
    <property type="entry name" value="TAT"/>
    <property type="match status" value="1"/>
</dbReference>